<feature type="transmembrane region" description="Helical" evidence="7">
    <location>
        <begin position="104"/>
        <end position="124"/>
    </location>
</feature>
<evidence type="ECO:0000256" key="7">
    <source>
        <dbReference type="SAM" id="Phobius"/>
    </source>
</evidence>
<keyword evidence="3 7" id="KW-0812">Transmembrane</keyword>
<evidence type="ECO:0000256" key="1">
    <source>
        <dbReference type="ARBA" id="ARBA00004141"/>
    </source>
</evidence>
<organism evidence="8 9">
    <name type="scientific">Mya arenaria</name>
    <name type="common">Soft-shell clam</name>
    <dbReference type="NCBI Taxonomy" id="6604"/>
    <lineage>
        <taxon>Eukaryota</taxon>
        <taxon>Metazoa</taxon>
        <taxon>Spiralia</taxon>
        <taxon>Lophotrochozoa</taxon>
        <taxon>Mollusca</taxon>
        <taxon>Bivalvia</taxon>
        <taxon>Autobranchia</taxon>
        <taxon>Heteroconchia</taxon>
        <taxon>Euheterodonta</taxon>
        <taxon>Imparidentia</taxon>
        <taxon>Neoheterodontei</taxon>
        <taxon>Myida</taxon>
        <taxon>Myoidea</taxon>
        <taxon>Myidae</taxon>
        <taxon>Mya</taxon>
    </lineage>
</organism>
<protein>
    <submittedName>
        <fullName evidence="8">NINJ2-like protein</fullName>
    </submittedName>
</protein>
<dbReference type="Proteomes" id="UP001164746">
    <property type="component" value="Chromosome 14"/>
</dbReference>
<evidence type="ECO:0000313" key="9">
    <source>
        <dbReference type="Proteomes" id="UP001164746"/>
    </source>
</evidence>
<keyword evidence="6 7" id="KW-0472">Membrane</keyword>
<dbReference type="EMBL" id="CP111025">
    <property type="protein sequence ID" value="WAR25993.1"/>
    <property type="molecule type" value="Genomic_DNA"/>
</dbReference>
<accession>A0ABY7FUV9</accession>
<gene>
    <name evidence="8" type="ORF">MAR_011697</name>
</gene>
<dbReference type="Pfam" id="PF04923">
    <property type="entry name" value="Ninjurin"/>
    <property type="match status" value="1"/>
</dbReference>
<comment type="subcellular location">
    <subcellularLocation>
        <location evidence="1">Membrane</location>
        <topology evidence="1">Multi-pass membrane protein</topology>
    </subcellularLocation>
</comment>
<evidence type="ECO:0000256" key="2">
    <source>
        <dbReference type="ARBA" id="ARBA00008141"/>
    </source>
</evidence>
<comment type="similarity">
    <text evidence="2">Belongs to the ninjurin family.</text>
</comment>
<evidence type="ECO:0000256" key="6">
    <source>
        <dbReference type="ARBA" id="ARBA00023136"/>
    </source>
</evidence>
<name>A0ABY7FUV9_MYAAR</name>
<sequence length="129" mass="13932">MSGATVEQEHRADDGNSSVGFRSYNTKKTLAEGLLDIGLLVANATQLKTLLCLGSAAEYYYPNLVFISLSVTLQIVTGALLLVLGGIEGKHLEERRNVNRLNNVIVGFVFAITVINVFVAAFGIKMTEN</sequence>
<reference evidence="8" key="1">
    <citation type="submission" date="2022-11" db="EMBL/GenBank/DDBJ databases">
        <title>Centuries of genome instability and evolution in soft-shell clam transmissible cancer (bioRxiv).</title>
        <authorList>
            <person name="Hart S.F.M."/>
            <person name="Yonemitsu M.A."/>
            <person name="Giersch R.M."/>
            <person name="Beal B.F."/>
            <person name="Arriagada G."/>
            <person name="Davis B.W."/>
            <person name="Ostrander E.A."/>
            <person name="Goff S.P."/>
            <person name="Metzger M.J."/>
        </authorList>
    </citation>
    <scope>NUCLEOTIDE SEQUENCE</scope>
    <source>
        <strain evidence="8">MELC-2E11</strain>
        <tissue evidence="8">Siphon/mantle</tissue>
    </source>
</reference>
<evidence type="ECO:0000256" key="3">
    <source>
        <dbReference type="ARBA" id="ARBA00022692"/>
    </source>
</evidence>
<evidence type="ECO:0000313" key="8">
    <source>
        <dbReference type="EMBL" id="WAR25993.1"/>
    </source>
</evidence>
<evidence type="ECO:0000256" key="5">
    <source>
        <dbReference type="ARBA" id="ARBA00022989"/>
    </source>
</evidence>
<keyword evidence="4" id="KW-0130">Cell adhesion</keyword>
<keyword evidence="9" id="KW-1185">Reference proteome</keyword>
<dbReference type="InterPro" id="IPR007007">
    <property type="entry name" value="Ninjurin"/>
</dbReference>
<feature type="transmembrane region" description="Helical" evidence="7">
    <location>
        <begin position="64"/>
        <end position="84"/>
    </location>
</feature>
<keyword evidence="5 7" id="KW-1133">Transmembrane helix</keyword>
<dbReference type="PANTHER" id="PTHR12316:SF17">
    <property type="entry name" value="NINJURIN C, ISOFORM D"/>
    <property type="match status" value="1"/>
</dbReference>
<dbReference type="PANTHER" id="PTHR12316">
    <property type="entry name" value="NINJURIN-RELATED"/>
    <property type="match status" value="1"/>
</dbReference>
<evidence type="ECO:0000256" key="4">
    <source>
        <dbReference type="ARBA" id="ARBA00022889"/>
    </source>
</evidence>
<proteinExistence type="inferred from homology"/>